<evidence type="ECO:0000256" key="5">
    <source>
        <dbReference type="ARBA" id="ARBA00023295"/>
    </source>
</evidence>
<keyword evidence="5 6" id="KW-0326">Glycosidase</keyword>
<dbReference type="GO" id="GO:0031218">
    <property type="term" value="F:arabinogalactan endo-1,4-beta-galactosidase activity"/>
    <property type="evidence" value="ECO:0007669"/>
    <property type="project" value="UniProtKB-EC"/>
</dbReference>
<evidence type="ECO:0000313" key="8">
    <source>
        <dbReference type="Proteomes" id="UP001497527"/>
    </source>
</evidence>
<organism evidence="7 8">
    <name type="scientific">Tenacibaculum polynesiense</name>
    <dbReference type="NCBI Taxonomy" id="3137857"/>
    <lineage>
        <taxon>Bacteria</taxon>
        <taxon>Pseudomonadati</taxon>
        <taxon>Bacteroidota</taxon>
        <taxon>Flavobacteriia</taxon>
        <taxon>Flavobacteriales</taxon>
        <taxon>Flavobacteriaceae</taxon>
        <taxon>Tenacibaculum</taxon>
    </lineage>
</organism>
<proteinExistence type="inferred from homology"/>
<dbReference type="RefSeq" id="WP_348717072.1">
    <property type="nucleotide sequence ID" value="NZ_CAXJIO010000012.1"/>
</dbReference>
<dbReference type="Proteomes" id="UP001497527">
    <property type="component" value="Unassembled WGS sequence"/>
</dbReference>
<comment type="catalytic activity">
    <reaction evidence="1 6">
        <text>The enzyme specifically hydrolyzes (1-&gt;4)-beta-D-galactosidic linkages in type I arabinogalactans.</text>
        <dbReference type="EC" id="3.2.1.89"/>
    </reaction>
</comment>
<comment type="similarity">
    <text evidence="2 6">Belongs to the glycosyl hydrolase 53 family.</text>
</comment>
<dbReference type="EMBL" id="CAXJIO010000012">
    <property type="protein sequence ID" value="CAL2103096.1"/>
    <property type="molecule type" value="Genomic_DNA"/>
</dbReference>
<dbReference type="EC" id="3.2.1.89" evidence="3 6"/>
<gene>
    <name evidence="7" type="ORF">T190423A01A_30210</name>
</gene>
<dbReference type="PANTHER" id="PTHR34983">
    <property type="entry name" value="ARABINOGALACTAN ENDO-BETA-1,4-GALACTANASE A"/>
    <property type="match status" value="1"/>
</dbReference>
<keyword evidence="4 6" id="KW-0378">Hydrolase</keyword>
<evidence type="ECO:0000256" key="1">
    <source>
        <dbReference type="ARBA" id="ARBA00001695"/>
    </source>
</evidence>
<dbReference type="InterPro" id="IPR011683">
    <property type="entry name" value="Glyco_hydro_53"/>
</dbReference>
<evidence type="ECO:0000313" key="7">
    <source>
        <dbReference type="EMBL" id="CAL2103096.1"/>
    </source>
</evidence>
<sequence length="356" mass="40767">MNKLFRILLIILLFSACKNDDTIDIEMGTPSETFISAVDISRFPEISSAGTKFYNTNGELNSFLNILKNSNINTIRLRLWVNPNTEHSGFNEVKEFSKRLKELGFNIWLTLHYSDTWADPGQQKIPSEWMGLSFSGLNEKIYSYTKNVMEQINPEFVQIGNEINNGILHPEGHITNNYIQFSELIQSGIKAVREHSQTSKIILHFAGIDGADWFFNQVKTFDYDIIGLSYYPIWHGKSIAELETKMNSLATTHNKQILIAETAYPFTLDWNDWTNNIVGLQEHLILPEYPASKEGQRLFVKKMKTICNKVQNGIGFCYWGGELVAWKGTEGIDASPWENQALFDFNNKTLPVLNEF</sequence>
<reference evidence="7 8" key="1">
    <citation type="submission" date="2024-05" db="EMBL/GenBank/DDBJ databases">
        <authorList>
            <person name="Duchaud E."/>
        </authorList>
    </citation>
    <scope>NUCLEOTIDE SEQUENCE [LARGE SCALE GENOMIC DNA]</scope>
    <source>
        <strain evidence="7">Ena-SAMPLE-TAB-13-05-2024-13:56:06:370-140308</strain>
    </source>
</reference>
<evidence type="ECO:0000256" key="6">
    <source>
        <dbReference type="RuleBase" id="RU361192"/>
    </source>
</evidence>
<evidence type="ECO:0000256" key="4">
    <source>
        <dbReference type="ARBA" id="ARBA00022801"/>
    </source>
</evidence>
<dbReference type="InterPro" id="IPR017853">
    <property type="entry name" value="GH"/>
</dbReference>
<keyword evidence="8" id="KW-1185">Reference proteome</keyword>
<comment type="caution">
    <text evidence="7">The sequence shown here is derived from an EMBL/GenBank/DDBJ whole genome shotgun (WGS) entry which is preliminary data.</text>
</comment>
<evidence type="ECO:0000256" key="2">
    <source>
        <dbReference type="ARBA" id="ARBA00010687"/>
    </source>
</evidence>
<evidence type="ECO:0000256" key="3">
    <source>
        <dbReference type="ARBA" id="ARBA00012556"/>
    </source>
</evidence>
<name>A0ABM9PC86_9FLAO</name>
<dbReference type="PANTHER" id="PTHR34983:SF1">
    <property type="entry name" value="ARABINOGALACTAN ENDO-BETA-1,4-GALACTANASE A"/>
    <property type="match status" value="1"/>
</dbReference>
<dbReference type="Gene3D" id="3.20.20.80">
    <property type="entry name" value="Glycosidases"/>
    <property type="match status" value="1"/>
</dbReference>
<accession>A0ABM9PC86</accession>
<dbReference type="PROSITE" id="PS51257">
    <property type="entry name" value="PROKAR_LIPOPROTEIN"/>
    <property type="match status" value="1"/>
</dbReference>
<protein>
    <recommendedName>
        <fullName evidence="3 6">Arabinogalactan endo-beta-1,4-galactanase</fullName>
        <ecNumber evidence="3 6">3.2.1.89</ecNumber>
    </recommendedName>
</protein>
<dbReference type="SUPFAM" id="SSF51445">
    <property type="entry name" value="(Trans)glycosidases"/>
    <property type="match status" value="1"/>
</dbReference>
<dbReference type="Pfam" id="PF07745">
    <property type="entry name" value="Glyco_hydro_53"/>
    <property type="match status" value="1"/>
</dbReference>